<dbReference type="PANTHER" id="PTHR43394:SF13">
    <property type="entry name" value="ANTIGEN PEPTIDE TRANSPORTER 1"/>
    <property type="match status" value="1"/>
</dbReference>
<dbReference type="SMART" id="SM00382">
    <property type="entry name" value="AAA"/>
    <property type="match status" value="1"/>
</dbReference>
<gene>
    <name evidence="14" type="ORF">mRhiFer1_016562</name>
</gene>
<dbReference type="GO" id="GO:0016887">
    <property type="term" value="F:ATP hydrolysis activity"/>
    <property type="evidence" value="ECO:0007669"/>
    <property type="project" value="InterPro"/>
</dbReference>
<evidence type="ECO:0000256" key="4">
    <source>
        <dbReference type="ARBA" id="ARBA00022692"/>
    </source>
</evidence>
<evidence type="ECO:0000256" key="6">
    <source>
        <dbReference type="ARBA" id="ARBA00022840"/>
    </source>
</evidence>
<dbReference type="Pfam" id="PF00005">
    <property type="entry name" value="ABC_tran"/>
    <property type="match status" value="1"/>
</dbReference>
<dbReference type="SUPFAM" id="SSF52540">
    <property type="entry name" value="P-loop containing nucleoside triphosphate hydrolases"/>
    <property type="match status" value="1"/>
</dbReference>
<keyword evidence="4 11" id="KW-0812">Transmembrane</keyword>
<feature type="transmembrane region" description="Helical" evidence="11">
    <location>
        <begin position="20"/>
        <end position="40"/>
    </location>
</feature>
<dbReference type="AlphaFoldDB" id="A0A7J7YTV4"/>
<evidence type="ECO:0000259" key="12">
    <source>
        <dbReference type="PROSITE" id="PS50893"/>
    </source>
</evidence>
<dbReference type="PIRSF" id="PIRSF002773">
    <property type="entry name" value="ABC_prm/ATPase_B"/>
    <property type="match status" value="1"/>
</dbReference>
<dbReference type="Pfam" id="PF00664">
    <property type="entry name" value="ABC_membrane"/>
    <property type="match status" value="1"/>
</dbReference>
<dbReference type="Proteomes" id="UP000585614">
    <property type="component" value="Unassembled WGS sequence"/>
</dbReference>
<keyword evidence="8" id="KW-1278">Translocase</keyword>
<feature type="transmembrane region" description="Helical" evidence="11">
    <location>
        <begin position="46"/>
        <end position="70"/>
    </location>
</feature>
<evidence type="ECO:0000256" key="8">
    <source>
        <dbReference type="ARBA" id="ARBA00022967"/>
    </source>
</evidence>
<evidence type="ECO:0000256" key="11">
    <source>
        <dbReference type="SAM" id="Phobius"/>
    </source>
</evidence>
<feature type="domain" description="ABC transmembrane type-1" evidence="13">
    <location>
        <begin position="189"/>
        <end position="422"/>
    </location>
</feature>
<dbReference type="PRINTS" id="PR01896">
    <property type="entry name" value="TAP1PROTEIN"/>
</dbReference>
<dbReference type="PANTHER" id="PTHR43394">
    <property type="entry name" value="ATP-DEPENDENT PERMEASE MDL1, MITOCHONDRIAL"/>
    <property type="match status" value="1"/>
</dbReference>
<keyword evidence="7" id="KW-0571">Peptide transport</keyword>
<dbReference type="SUPFAM" id="SSF90123">
    <property type="entry name" value="ABC transporter transmembrane region"/>
    <property type="match status" value="1"/>
</dbReference>
<evidence type="ECO:0000256" key="9">
    <source>
        <dbReference type="ARBA" id="ARBA00022989"/>
    </source>
</evidence>
<feature type="transmembrane region" description="Helical" evidence="11">
    <location>
        <begin position="133"/>
        <end position="154"/>
    </location>
</feature>
<proteinExistence type="inferred from homology"/>
<dbReference type="PROSITE" id="PS50893">
    <property type="entry name" value="ABC_TRANSPORTER_2"/>
    <property type="match status" value="1"/>
</dbReference>
<organism evidence="14 15">
    <name type="scientific">Rhinolophus ferrumequinum</name>
    <name type="common">Greater horseshoe bat</name>
    <dbReference type="NCBI Taxonomy" id="59479"/>
    <lineage>
        <taxon>Eukaryota</taxon>
        <taxon>Metazoa</taxon>
        <taxon>Chordata</taxon>
        <taxon>Craniata</taxon>
        <taxon>Vertebrata</taxon>
        <taxon>Euteleostomi</taxon>
        <taxon>Mammalia</taxon>
        <taxon>Eutheria</taxon>
        <taxon>Laurasiatheria</taxon>
        <taxon>Chiroptera</taxon>
        <taxon>Yinpterochiroptera</taxon>
        <taxon>Rhinolophoidea</taxon>
        <taxon>Rhinolophidae</taxon>
        <taxon>Rhinolophinae</taxon>
        <taxon>Rhinolophus</taxon>
    </lineage>
</organism>
<dbReference type="Gene3D" id="3.40.50.300">
    <property type="entry name" value="P-loop containing nucleotide triphosphate hydrolases"/>
    <property type="match status" value="1"/>
</dbReference>
<dbReference type="InterPro" id="IPR003593">
    <property type="entry name" value="AAA+_ATPase"/>
</dbReference>
<evidence type="ECO:0000313" key="15">
    <source>
        <dbReference type="Proteomes" id="UP000585614"/>
    </source>
</evidence>
<comment type="similarity">
    <text evidence="2">Belongs to the ABC transporter superfamily. ABCB family. MHC peptide exporter (TC 3.A.1.209) subfamily.</text>
</comment>
<evidence type="ECO:0000256" key="5">
    <source>
        <dbReference type="ARBA" id="ARBA00022741"/>
    </source>
</evidence>
<feature type="transmembrane region" description="Helical" evidence="11">
    <location>
        <begin position="314"/>
        <end position="341"/>
    </location>
</feature>
<dbReference type="InterPro" id="IPR011527">
    <property type="entry name" value="ABC1_TM_dom"/>
</dbReference>
<name>A0A7J7YTV4_RHIFE</name>
<keyword evidence="9 11" id="KW-1133">Transmembrane helix</keyword>
<keyword evidence="6" id="KW-0067">ATP-binding</keyword>
<dbReference type="GO" id="GO:0012505">
    <property type="term" value="C:endomembrane system"/>
    <property type="evidence" value="ECO:0007669"/>
    <property type="project" value="UniProtKB-SubCell"/>
</dbReference>
<dbReference type="FunFam" id="3.40.50.300:FF:000140">
    <property type="entry name" value="Lipid A export ATP-binding/permease protein MsbA"/>
    <property type="match status" value="1"/>
</dbReference>
<evidence type="ECO:0000256" key="7">
    <source>
        <dbReference type="ARBA" id="ARBA00022856"/>
    </source>
</evidence>
<keyword evidence="10 11" id="KW-0472">Membrane</keyword>
<evidence type="ECO:0000256" key="3">
    <source>
        <dbReference type="ARBA" id="ARBA00022448"/>
    </source>
</evidence>
<sequence length="722" mass="78988">MASSAPPAPCGCHCLSRAFLAWLGSTLLLLADWVLLRPALPGMSSLLVPAALPLLRVWVVGLSRWAVLWLGARGVLRATVGTKSESKEVQGWLAALEPLAAALGLALPGLALFRELGSWGFSTDNDSTRLLHWGSRLDAFVLSYAAALPAAALWHKLRSLWMLGGHRGSGDAVRRLLGCLGSEIRRLPFILVLLVLSCLGEMAIPFFTGRLTDWILQDEAAAAFTRNITLMCILTIASAVLEFMADGIYNCTMGRVHSHLQGEVFRAVLRQETEFFQQNQTGAITSRVTEDTSTLSESLSEELSLLLWYLVRGLCLLGLMLWGSLSLTMVTLISLPLLFLLPKKLGKWYQVLAVQVRESLAKSSQVAIEVLSAMPTVRSFANEEAEAQKFRQKLQEMETLNQKEALAYAVNLWTTSISGMLLKIQFTTAVEVLLSSYPRVQKAVGSSEKIFEYLDRIPCCPASGVLTSSKLEGVVQFQDVSFAYPNHPDVLVLQGLTFTLRPGEVTALVGPNGSGKSTVVALLQNLYQPTGGKLLLDGEPLPQYEHRYLHQQVAAVGQEPQLFGRSFRENIVYGLIQKPTMEEITAAAMESGAHSFISELPQGYDTEVGEAGSQLSGGQRQAVALARALIRKPRVLILDDATSALDANSQLRVERILYENPERCSRSVLLITQRLNLVERADHILFLEGGTICEAGTHQQLMKNRGHYWTMVQAPGGLGAPE</sequence>
<dbReference type="GO" id="GO:0015421">
    <property type="term" value="F:ABC-type oligopeptide transporter activity"/>
    <property type="evidence" value="ECO:0007669"/>
    <property type="project" value="TreeGrafter"/>
</dbReference>
<dbReference type="InterPro" id="IPR027417">
    <property type="entry name" value="P-loop_NTPase"/>
</dbReference>
<protein>
    <submittedName>
        <fullName evidence="14">Transporter 1, ATP binding cassette subfamily B member</fullName>
    </submittedName>
</protein>
<dbReference type="PROSITE" id="PS50929">
    <property type="entry name" value="ABC_TM1F"/>
    <property type="match status" value="1"/>
</dbReference>
<keyword evidence="7" id="KW-0653">Protein transport</keyword>
<comment type="subcellular location">
    <subcellularLocation>
        <location evidence="1">Endomembrane system</location>
        <topology evidence="1">Multi-pass membrane protein</topology>
    </subcellularLocation>
</comment>
<dbReference type="InterPro" id="IPR017871">
    <property type="entry name" value="ABC_transporter-like_CS"/>
</dbReference>
<evidence type="ECO:0000256" key="10">
    <source>
        <dbReference type="ARBA" id="ARBA00023136"/>
    </source>
</evidence>
<dbReference type="InterPro" id="IPR003439">
    <property type="entry name" value="ABC_transporter-like_ATP-bd"/>
</dbReference>
<accession>A0A7J7YTV4</accession>
<dbReference type="Gene3D" id="1.20.1560.10">
    <property type="entry name" value="ABC transporter type 1, transmembrane domain"/>
    <property type="match status" value="1"/>
</dbReference>
<reference evidence="14 15" key="1">
    <citation type="journal article" date="2020" name="Nature">
        <title>Six reference-quality genomes reveal evolution of bat adaptations.</title>
        <authorList>
            <person name="Jebb D."/>
            <person name="Huang Z."/>
            <person name="Pippel M."/>
            <person name="Hughes G.M."/>
            <person name="Lavrichenko K."/>
            <person name="Devanna P."/>
            <person name="Winkler S."/>
            <person name="Jermiin L.S."/>
            <person name="Skirmuntt E.C."/>
            <person name="Katzourakis A."/>
            <person name="Burkitt-Gray L."/>
            <person name="Ray D.A."/>
            <person name="Sullivan K.A.M."/>
            <person name="Roscito J.G."/>
            <person name="Kirilenko B.M."/>
            <person name="Davalos L.M."/>
            <person name="Corthals A.P."/>
            <person name="Power M.L."/>
            <person name="Jones G."/>
            <person name="Ransome R.D."/>
            <person name="Dechmann D.K.N."/>
            <person name="Locatelli A.G."/>
            <person name="Puechmaille S.J."/>
            <person name="Fedrigo O."/>
            <person name="Jarvis E.D."/>
            <person name="Hiller M."/>
            <person name="Vernes S.C."/>
            <person name="Myers E.W."/>
            <person name="Teeling E.C."/>
        </authorList>
    </citation>
    <scope>NUCLEOTIDE SEQUENCE [LARGE SCALE GENOMIC DNA]</scope>
    <source>
        <strain evidence="14">MRhiFer1</strain>
        <tissue evidence="14">Lung</tissue>
    </source>
</reference>
<comment type="caution">
    <text evidence="14">The sequence shown here is derived from an EMBL/GenBank/DDBJ whole genome shotgun (WGS) entry which is preliminary data.</text>
</comment>
<evidence type="ECO:0000313" key="14">
    <source>
        <dbReference type="EMBL" id="KAF6365457.1"/>
    </source>
</evidence>
<dbReference type="EMBL" id="JACAGC010000005">
    <property type="protein sequence ID" value="KAF6365457.1"/>
    <property type="molecule type" value="Genomic_DNA"/>
</dbReference>
<keyword evidence="3" id="KW-0813">Transport</keyword>
<feature type="transmembrane region" description="Helical" evidence="11">
    <location>
        <begin position="187"/>
        <end position="208"/>
    </location>
</feature>
<evidence type="ECO:0000256" key="2">
    <source>
        <dbReference type="ARBA" id="ARBA00006493"/>
    </source>
</evidence>
<evidence type="ECO:0000259" key="13">
    <source>
        <dbReference type="PROSITE" id="PS50929"/>
    </source>
</evidence>
<feature type="transmembrane region" description="Helical" evidence="11">
    <location>
        <begin position="228"/>
        <end position="249"/>
    </location>
</feature>
<feature type="domain" description="ABC transporter" evidence="12">
    <location>
        <begin position="475"/>
        <end position="714"/>
    </location>
</feature>
<dbReference type="GO" id="GO:0016020">
    <property type="term" value="C:membrane"/>
    <property type="evidence" value="ECO:0007669"/>
    <property type="project" value="InterPro"/>
</dbReference>
<keyword evidence="5" id="KW-0547">Nucleotide-binding</keyword>
<feature type="transmembrane region" description="Helical" evidence="11">
    <location>
        <begin position="91"/>
        <end position="113"/>
    </location>
</feature>
<dbReference type="InterPro" id="IPR036640">
    <property type="entry name" value="ABC1_TM_sf"/>
</dbReference>
<evidence type="ECO:0000256" key="1">
    <source>
        <dbReference type="ARBA" id="ARBA00004127"/>
    </source>
</evidence>
<dbReference type="InterPro" id="IPR039421">
    <property type="entry name" value="Type_1_exporter"/>
</dbReference>
<dbReference type="PROSITE" id="PS00211">
    <property type="entry name" value="ABC_TRANSPORTER_1"/>
    <property type="match status" value="1"/>
</dbReference>
<dbReference type="GO" id="GO:0005524">
    <property type="term" value="F:ATP binding"/>
    <property type="evidence" value="ECO:0007669"/>
    <property type="project" value="UniProtKB-KW"/>
</dbReference>